<reference evidence="8 9" key="1">
    <citation type="submission" date="2020-12" db="EMBL/GenBank/DDBJ databases">
        <title>Concerted genomic and epigenomic changes stabilize Arabidopsis allopolyploids.</title>
        <authorList>
            <person name="Chen Z."/>
        </authorList>
    </citation>
    <scope>NUCLEOTIDE SEQUENCE [LARGE SCALE GENOMIC DNA]</scope>
    <source>
        <strain evidence="8">As9502</strain>
        <tissue evidence="8">Leaf</tissue>
    </source>
</reference>
<evidence type="ECO:0000313" key="8">
    <source>
        <dbReference type="EMBL" id="KAG7557091.1"/>
    </source>
</evidence>
<dbReference type="FunFam" id="1.10.510.10:FF:000359">
    <property type="entry name" value="Mitogen-activated protein kinase 1, putative, expressed"/>
    <property type="match status" value="1"/>
</dbReference>
<keyword evidence="9" id="KW-1185">Reference proteome</keyword>
<keyword evidence="2" id="KW-0808">Transferase</keyword>
<organism evidence="8 9">
    <name type="scientific">Arabidopsis suecica</name>
    <name type="common">Swedish thale-cress</name>
    <name type="synonym">Cardaminopsis suecica</name>
    <dbReference type="NCBI Taxonomy" id="45249"/>
    <lineage>
        <taxon>Eukaryota</taxon>
        <taxon>Viridiplantae</taxon>
        <taxon>Streptophyta</taxon>
        <taxon>Embryophyta</taxon>
        <taxon>Tracheophyta</taxon>
        <taxon>Spermatophyta</taxon>
        <taxon>Magnoliopsida</taxon>
        <taxon>eudicotyledons</taxon>
        <taxon>Gunneridae</taxon>
        <taxon>Pentapetalae</taxon>
        <taxon>rosids</taxon>
        <taxon>malvids</taxon>
        <taxon>Brassicales</taxon>
        <taxon>Brassicaceae</taxon>
        <taxon>Camelineae</taxon>
        <taxon>Arabidopsis</taxon>
    </lineage>
</organism>
<evidence type="ECO:0000256" key="1">
    <source>
        <dbReference type="ARBA" id="ARBA00022527"/>
    </source>
</evidence>
<evidence type="ECO:0000256" key="6">
    <source>
        <dbReference type="SAM" id="MobiDB-lite"/>
    </source>
</evidence>
<keyword evidence="5" id="KW-0067">ATP-binding</keyword>
<dbReference type="InterPro" id="IPR000719">
    <property type="entry name" value="Prot_kinase_dom"/>
</dbReference>
<evidence type="ECO:0000256" key="2">
    <source>
        <dbReference type="ARBA" id="ARBA00022679"/>
    </source>
</evidence>
<evidence type="ECO:0000256" key="4">
    <source>
        <dbReference type="ARBA" id="ARBA00022777"/>
    </source>
</evidence>
<keyword evidence="3" id="KW-0547">Nucleotide-binding</keyword>
<keyword evidence="4 8" id="KW-0418">Kinase</keyword>
<name>A0A8T1ZET9_ARASU</name>
<dbReference type="GO" id="GO:0005524">
    <property type="term" value="F:ATP binding"/>
    <property type="evidence" value="ECO:0007669"/>
    <property type="project" value="UniProtKB-KW"/>
</dbReference>
<dbReference type="GO" id="GO:0004709">
    <property type="term" value="F:MAP kinase kinase kinase activity"/>
    <property type="evidence" value="ECO:0007669"/>
    <property type="project" value="TreeGrafter"/>
</dbReference>
<dbReference type="OrthoDB" id="1098222at2759"/>
<evidence type="ECO:0000259" key="7">
    <source>
        <dbReference type="PROSITE" id="PS50011"/>
    </source>
</evidence>
<dbReference type="PANTHER" id="PTHR48016:SF29">
    <property type="entry name" value="MITOGEN-ACTIVATED PROTEIN KINASE KINASE KINASE 1-RELATED"/>
    <property type="match status" value="1"/>
</dbReference>
<feature type="domain" description="Protein kinase" evidence="7">
    <location>
        <begin position="489"/>
        <end position="744"/>
    </location>
</feature>
<dbReference type="PROSITE" id="PS00108">
    <property type="entry name" value="PROTEIN_KINASE_ST"/>
    <property type="match status" value="1"/>
</dbReference>
<proteinExistence type="predicted"/>
<dbReference type="GO" id="GO:0005737">
    <property type="term" value="C:cytoplasm"/>
    <property type="evidence" value="ECO:0007669"/>
    <property type="project" value="TreeGrafter"/>
</dbReference>
<dbReference type="GO" id="GO:1902065">
    <property type="term" value="P:response to L-glutamate"/>
    <property type="evidence" value="ECO:0007669"/>
    <property type="project" value="UniProtKB-ARBA"/>
</dbReference>
<dbReference type="InterPro" id="IPR050538">
    <property type="entry name" value="MAP_kinase_kinase_kinase"/>
</dbReference>
<accession>A0A8T1ZET9</accession>
<dbReference type="Proteomes" id="UP000694251">
    <property type="component" value="Chromosome 11"/>
</dbReference>
<protein>
    <submittedName>
        <fullName evidence="8">Protein kinase domain</fullName>
    </submittedName>
</protein>
<dbReference type="SMART" id="SM00220">
    <property type="entry name" value="S_TKc"/>
    <property type="match status" value="1"/>
</dbReference>
<dbReference type="PANTHER" id="PTHR48016">
    <property type="entry name" value="MAP KINASE KINASE KINASE SSK2-RELATED-RELATED"/>
    <property type="match status" value="1"/>
</dbReference>
<keyword evidence="1" id="KW-0723">Serine/threonine-protein kinase</keyword>
<feature type="region of interest" description="Disordered" evidence="6">
    <location>
        <begin position="412"/>
        <end position="444"/>
    </location>
</feature>
<dbReference type="InterPro" id="IPR008271">
    <property type="entry name" value="Ser/Thr_kinase_AS"/>
</dbReference>
<sequence>MEFPHRISFRQIDLSEAAPSSTNLDITELTRFDSSETEVIPSESNKIENLAPNEDISVSTSSSMTRSLFIDRILARMKKSPGRRGDKTSPVRRLDRRDALRNIRYDAGEDSFGSTSSLLMTRSLDFPNRTSFRVGGIDEGEMDRIYRYFDVSGPEDFAISSDAWKKAGKERSSSDVVNRLKSLDIDCHEVQSQGLSEAGPSGAVASSSTNYQVQAQDLSEAGPSGVVVSSNSREFGNFIELMPFESNKIENLSTLTDKVVVDGGTVENKRKPSILVESRGYLVPNDVVAVGGGIKGVRPPVLNVTPADKEVVDGGMVENKSGIERKPAILVKSKGYLVPNDAVVVGGGIKVIPPVLNLPQENKEVVDGGTVENRSGIKGVKPSVLKPPPVMKLPPVDLPGSSWDILTHFAPDNETVRRPSSSSSSENGCDEEEAGDEKVETEETGDMFIQVDDTTDEACSFTTNECDSSSSVSNTSPIYVSGGSINTSWQKGQLLRRGSFGSVYEAISEDGLFFAVEEVSLLDQGSQAQECIQQLEGEIALLSQLEHRNILRYRGTDKDGSNLYIFLDLVTQGSLLKLYQRYQLRESVVSLYTKQILDGLKYLHDKGFIHRDIKCANILVDANGAVKLADFGLAKVSKLNDSKSCKGTPFWMAPEVINPKGNDDGYGSPADIWSLGCTVLEMCTGHIPYFGLTPVQAQIRIERGTLPDIPDTLSLDARDFIVTCLKVNPEERPTAAELLNHPFVRRPLPSSGSGSASPLIRR</sequence>
<evidence type="ECO:0000313" key="9">
    <source>
        <dbReference type="Proteomes" id="UP000694251"/>
    </source>
</evidence>
<evidence type="ECO:0000256" key="3">
    <source>
        <dbReference type="ARBA" id="ARBA00022741"/>
    </source>
</evidence>
<gene>
    <name evidence="8" type="ORF">ISN44_As11g030890</name>
</gene>
<evidence type="ECO:0000256" key="5">
    <source>
        <dbReference type="ARBA" id="ARBA00022840"/>
    </source>
</evidence>
<dbReference type="PROSITE" id="PS50011">
    <property type="entry name" value="PROTEIN_KINASE_DOM"/>
    <property type="match status" value="1"/>
</dbReference>
<comment type="caution">
    <text evidence="8">The sequence shown here is derived from an EMBL/GenBank/DDBJ whole genome shotgun (WGS) entry which is preliminary data.</text>
</comment>
<dbReference type="EMBL" id="JAEFBJ010000011">
    <property type="protein sequence ID" value="KAG7557091.1"/>
    <property type="molecule type" value="Genomic_DNA"/>
</dbReference>
<feature type="compositionally biased region" description="Acidic residues" evidence="6">
    <location>
        <begin position="428"/>
        <end position="444"/>
    </location>
</feature>
<dbReference type="Pfam" id="PF00069">
    <property type="entry name" value="Pkinase"/>
    <property type="match status" value="1"/>
</dbReference>
<dbReference type="AlphaFoldDB" id="A0A8T1ZET9"/>